<gene>
    <name evidence="1" type="ORF">NBRC3293_2827</name>
</gene>
<sequence>MPVALCRTAIPLPAHAKHGIYTKDFHRPYHAADAFYRSGKVLLLLRREDTKECLKINTNKARGVINIDCRREASA</sequence>
<comment type="caution">
    <text evidence="1">The sequence shown here is derived from an EMBL/GenBank/DDBJ whole genome shotgun (WGS) entry which is preliminary data.</text>
</comment>
<proteinExistence type="predicted"/>
<evidence type="ECO:0000313" key="2">
    <source>
        <dbReference type="Proteomes" id="UP000484858"/>
    </source>
</evidence>
<evidence type="ECO:0000313" key="1">
    <source>
        <dbReference type="EMBL" id="GEM18331.1"/>
    </source>
</evidence>
<organism evidence="1 2">
    <name type="scientific">Gluconobacter oxydans NBRC 3293</name>
    <dbReference type="NCBI Taxonomy" id="1315969"/>
    <lineage>
        <taxon>Bacteria</taxon>
        <taxon>Pseudomonadati</taxon>
        <taxon>Pseudomonadota</taxon>
        <taxon>Alphaproteobacteria</taxon>
        <taxon>Acetobacterales</taxon>
        <taxon>Acetobacteraceae</taxon>
        <taxon>Gluconobacter</taxon>
    </lineage>
</organism>
<dbReference type="Proteomes" id="UP000484858">
    <property type="component" value="Unassembled WGS sequence"/>
</dbReference>
<reference evidence="1 2" key="1">
    <citation type="submission" date="2013-04" db="EMBL/GenBank/DDBJ databases">
        <title>Gluconobacter oxydans NBRC 3293 whole genome sequence.</title>
        <authorList>
            <person name="Matsutani M."/>
            <person name="Yakushi T."/>
            <person name="Matsushita K."/>
        </authorList>
    </citation>
    <scope>NUCLEOTIDE SEQUENCE [LARGE SCALE GENOMIC DNA]</scope>
    <source>
        <strain evidence="1 2">NBRC 3293</strain>
    </source>
</reference>
<accession>A0A829WZZ2</accession>
<dbReference type="AlphaFoldDB" id="A0A829WZZ2"/>
<name>A0A829WZZ2_GLUOY</name>
<protein>
    <submittedName>
        <fullName evidence="1">Uncharacterized protein</fullName>
    </submittedName>
</protein>
<dbReference type="EMBL" id="BARJ01000012">
    <property type="protein sequence ID" value="GEM18331.1"/>
    <property type="molecule type" value="Genomic_DNA"/>
</dbReference>